<keyword evidence="7" id="KW-0808">Transferase</keyword>
<evidence type="ECO:0000256" key="4">
    <source>
        <dbReference type="ARBA" id="ARBA00023239"/>
    </source>
</evidence>
<dbReference type="Gene3D" id="3.40.640.10">
    <property type="entry name" value="Type I PLP-dependent aspartate aminotransferase-like (Major domain)"/>
    <property type="match status" value="1"/>
</dbReference>
<keyword evidence="4" id="KW-0456">Lyase</keyword>
<dbReference type="RefSeq" id="WP_138404937.1">
    <property type="nucleotide sequence ID" value="NZ_VBSP01000029.1"/>
</dbReference>
<evidence type="ECO:0000313" key="7">
    <source>
        <dbReference type="EMBL" id="TLQ40428.1"/>
    </source>
</evidence>
<dbReference type="PANTHER" id="PTHR43525">
    <property type="entry name" value="PROTEIN MALY"/>
    <property type="match status" value="1"/>
</dbReference>
<accession>A0A5R9DW71</accession>
<organism evidence="7 8">
    <name type="scientific">Ruoffia tabacinasalis</name>
    <dbReference type="NCBI Taxonomy" id="87458"/>
    <lineage>
        <taxon>Bacteria</taxon>
        <taxon>Bacillati</taxon>
        <taxon>Bacillota</taxon>
        <taxon>Bacilli</taxon>
        <taxon>Lactobacillales</taxon>
        <taxon>Aerococcaceae</taxon>
        <taxon>Ruoffia</taxon>
    </lineage>
</organism>
<dbReference type="Pfam" id="PF00155">
    <property type="entry name" value="Aminotran_1_2"/>
    <property type="match status" value="1"/>
</dbReference>
<gene>
    <name evidence="7" type="ORF">FEZ33_08275</name>
</gene>
<dbReference type="InterPro" id="IPR015424">
    <property type="entry name" value="PyrdxlP-dep_Trfase"/>
</dbReference>
<dbReference type="Proteomes" id="UP000306420">
    <property type="component" value="Unassembled WGS sequence"/>
</dbReference>
<dbReference type="InterPro" id="IPR015422">
    <property type="entry name" value="PyrdxlP-dep_Trfase_small"/>
</dbReference>
<dbReference type="PANTHER" id="PTHR43525:SF1">
    <property type="entry name" value="PROTEIN MALY"/>
    <property type="match status" value="1"/>
</dbReference>
<dbReference type="Gene3D" id="3.90.1150.10">
    <property type="entry name" value="Aspartate Aminotransferase, domain 1"/>
    <property type="match status" value="1"/>
</dbReference>
<name>A0A5R9DW71_9LACT</name>
<dbReference type="GO" id="GO:0030170">
    <property type="term" value="F:pyridoxal phosphate binding"/>
    <property type="evidence" value="ECO:0007669"/>
    <property type="project" value="InterPro"/>
</dbReference>
<dbReference type="InterPro" id="IPR051798">
    <property type="entry name" value="Class-II_PLP-Dep_Aminotrans"/>
</dbReference>
<dbReference type="InterPro" id="IPR027619">
    <property type="entry name" value="C-S_lyase_PatB-like"/>
</dbReference>
<evidence type="ECO:0000256" key="2">
    <source>
        <dbReference type="ARBA" id="ARBA00012224"/>
    </source>
</evidence>
<keyword evidence="3" id="KW-0663">Pyridoxal phosphate</keyword>
<dbReference type="OrthoDB" id="9802872at2"/>
<dbReference type="InterPro" id="IPR004839">
    <property type="entry name" value="Aminotransferase_I/II_large"/>
</dbReference>
<sequence>MEIEEFVEKYYVERQHTNSLKWDLLEERFGQADLLPLWVADMDFKVSQAITKILKDRILHGVFGYTFAGKSYYQAYNNWMETYFSFPIKEEWVRFSTGAVQAIYHLLYTFTDENDSVIIQTPVYYPFSDAVKDTNRRLVNVDLVNNDGYFTIDFERFEQAVIDQSVRLYIHCSPHNPVGRVWTEEEQAKLFAICQKHNVLIISDEIHQDFTFERQHIPAANVSEGVHRPRVITVNSASKSFNIAGLTHCNIVITDDELRQKYDDFANSMIKTEANIMGLFATEAAYVDGMDWIDSLKNVIYHNYEIVRDYFTKFAPEITVSPLEGTYLVFVDLRKVVKSDEMVEFIQGKCGLAVDYGEWFGEGYEGFIRLNLATKPENIEKAVQTIVEQLG</sequence>
<comment type="cofactor">
    <cofactor evidence="1">
        <name>pyridoxal 5'-phosphate</name>
        <dbReference type="ChEBI" id="CHEBI:597326"/>
    </cofactor>
</comment>
<dbReference type="EMBL" id="VBSP01000029">
    <property type="protein sequence ID" value="TLQ40428.1"/>
    <property type="molecule type" value="Genomic_DNA"/>
</dbReference>
<evidence type="ECO:0000313" key="8">
    <source>
        <dbReference type="Proteomes" id="UP000306420"/>
    </source>
</evidence>
<comment type="similarity">
    <text evidence="5">Belongs to the class-II pyridoxal-phosphate-dependent aminotransferase family. MalY/PatB cystathionine beta-lyase subfamily.</text>
</comment>
<evidence type="ECO:0000256" key="3">
    <source>
        <dbReference type="ARBA" id="ARBA00022898"/>
    </source>
</evidence>
<reference evidence="7 8" key="1">
    <citation type="submission" date="2019-05" db="EMBL/GenBank/DDBJ databases">
        <title>The metagenome of a microbial culture collection derived from dairy environment covers the genomic content of the human microbiome.</title>
        <authorList>
            <person name="Roder T."/>
            <person name="Wuthrich D."/>
            <person name="Sattari Z."/>
            <person name="Von Ah U."/>
            <person name="Bar C."/>
            <person name="Ronchi F."/>
            <person name="Macpherson A.J."/>
            <person name="Ganal-Vonarburg S.C."/>
            <person name="Bruggmann R."/>
            <person name="Vergeres G."/>
        </authorList>
    </citation>
    <scope>NUCLEOTIDE SEQUENCE [LARGE SCALE GENOMIC DNA]</scope>
    <source>
        <strain evidence="7 8">FAM 24227</strain>
    </source>
</reference>
<dbReference type="NCBIfam" id="TIGR04350">
    <property type="entry name" value="C_S_lyase_PatB"/>
    <property type="match status" value="1"/>
</dbReference>
<feature type="domain" description="Aminotransferase class I/classII large" evidence="6">
    <location>
        <begin position="85"/>
        <end position="386"/>
    </location>
</feature>
<protein>
    <recommendedName>
        <fullName evidence="2">cysteine-S-conjugate beta-lyase</fullName>
        <ecNumber evidence="2">4.4.1.13</ecNumber>
    </recommendedName>
</protein>
<dbReference type="EC" id="4.4.1.13" evidence="2"/>
<dbReference type="InterPro" id="IPR015421">
    <property type="entry name" value="PyrdxlP-dep_Trfase_major"/>
</dbReference>
<dbReference type="CDD" id="cd00609">
    <property type="entry name" value="AAT_like"/>
    <property type="match status" value="1"/>
</dbReference>
<dbReference type="GO" id="GO:0047804">
    <property type="term" value="F:cysteine-S-conjugate beta-lyase activity"/>
    <property type="evidence" value="ECO:0007669"/>
    <property type="project" value="UniProtKB-EC"/>
</dbReference>
<dbReference type="GO" id="GO:0008483">
    <property type="term" value="F:transaminase activity"/>
    <property type="evidence" value="ECO:0007669"/>
    <property type="project" value="UniProtKB-KW"/>
</dbReference>
<dbReference type="SUPFAM" id="SSF53383">
    <property type="entry name" value="PLP-dependent transferases"/>
    <property type="match status" value="1"/>
</dbReference>
<evidence type="ECO:0000256" key="5">
    <source>
        <dbReference type="ARBA" id="ARBA00037974"/>
    </source>
</evidence>
<dbReference type="AlphaFoldDB" id="A0A5R9DW71"/>
<evidence type="ECO:0000259" key="6">
    <source>
        <dbReference type="Pfam" id="PF00155"/>
    </source>
</evidence>
<comment type="caution">
    <text evidence="7">The sequence shown here is derived from an EMBL/GenBank/DDBJ whole genome shotgun (WGS) entry which is preliminary data.</text>
</comment>
<evidence type="ECO:0000256" key="1">
    <source>
        <dbReference type="ARBA" id="ARBA00001933"/>
    </source>
</evidence>
<proteinExistence type="inferred from homology"/>
<keyword evidence="7" id="KW-0032">Aminotransferase</keyword>